<evidence type="ECO:0000256" key="2">
    <source>
        <dbReference type="ARBA" id="ARBA00022448"/>
    </source>
</evidence>
<organism evidence="13 14">
    <name type="scientific">Saccharobesus litoralis</name>
    <dbReference type="NCBI Taxonomy" id="2172099"/>
    <lineage>
        <taxon>Bacteria</taxon>
        <taxon>Pseudomonadati</taxon>
        <taxon>Pseudomonadota</taxon>
        <taxon>Gammaproteobacteria</taxon>
        <taxon>Alteromonadales</taxon>
        <taxon>Alteromonadaceae</taxon>
        <taxon>Saccharobesus</taxon>
    </lineage>
</organism>
<dbReference type="InterPro" id="IPR012910">
    <property type="entry name" value="Plug_dom"/>
</dbReference>
<keyword evidence="14" id="KW-1185">Reference proteome</keyword>
<evidence type="ECO:0000256" key="10">
    <source>
        <dbReference type="ARBA" id="ARBA00023237"/>
    </source>
</evidence>
<evidence type="ECO:0000256" key="8">
    <source>
        <dbReference type="ARBA" id="ARBA00023065"/>
    </source>
</evidence>
<dbReference type="Proteomes" id="UP000244441">
    <property type="component" value="Chromosome"/>
</dbReference>
<dbReference type="Gene3D" id="2.170.130.10">
    <property type="entry name" value="TonB-dependent receptor, plug domain"/>
    <property type="match status" value="1"/>
</dbReference>
<reference evidence="13 14" key="1">
    <citation type="submission" date="2018-01" db="EMBL/GenBank/DDBJ databases">
        <title>Genome sequence of a Cantenovulum-like bacteria.</title>
        <authorList>
            <person name="Tan W.R."/>
            <person name="Lau N.-S."/>
            <person name="Go F."/>
            <person name="Amirul A.-A.A."/>
        </authorList>
    </citation>
    <scope>NUCLEOTIDE SEQUENCE [LARGE SCALE GENOMIC DNA]</scope>
    <source>
        <strain evidence="13 14">CCB-QB4</strain>
    </source>
</reference>
<evidence type="ECO:0000256" key="4">
    <source>
        <dbReference type="ARBA" id="ARBA00022496"/>
    </source>
</evidence>
<evidence type="ECO:0000256" key="3">
    <source>
        <dbReference type="ARBA" id="ARBA00022452"/>
    </source>
</evidence>
<keyword evidence="8" id="KW-0406">Ion transport</keyword>
<gene>
    <name evidence="13" type="ORF">C2869_06065</name>
</gene>
<evidence type="ECO:0000256" key="7">
    <source>
        <dbReference type="ARBA" id="ARBA00023004"/>
    </source>
</evidence>
<dbReference type="RefSeq" id="WP_108602102.1">
    <property type="nucleotide sequence ID" value="NZ_CP026604.1"/>
</dbReference>
<dbReference type="PANTHER" id="PTHR32552:SF68">
    <property type="entry name" value="FERRICHROME OUTER MEMBRANE TRANSPORTER_PHAGE RECEPTOR"/>
    <property type="match status" value="1"/>
</dbReference>
<evidence type="ECO:0000256" key="11">
    <source>
        <dbReference type="SAM" id="SignalP"/>
    </source>
</evidence>
<sequence>MKYLSASVYAVFLLTSLSVQSKDNNTQVIEKISVVGSSQNIGLHEVTNLFGHNLTSLESPRSHSILSPNTLDELSITSINELIIHTPGSFNSSFFGIAGGMDIRGGQTDNFYRGMKRLINPGNYQTTINPLNQIALHKGAPSPIYGSGRIGGFIHIQPIFKPSDLQHTLGLTLGQYNKRSVSYSLQGNATSNSEFSTDISWFTEYDNSDSYYHNNHSENIYTQLASQTLFNNVPGRLSIDLSFQDYQGQQVTGWNRVTQELIDHGTYISGSAIDTDLNKDGYTSGSEVDQIGGLGGFAHGQQGGCCSPHFVKLNEVSPNLALNNLGKTRLSPRNTLIDESDIANTQAWDAFVGFDSWYLGNWKGSIDNFVQNQATHIQTSFGYEQQAKIDSYATKLGLEGEVKWSDMYSTDMSFAINYHTSESDYFVDFDYQYFDRRDISKGVTSNDRILLASQDTHREFSNETTTNATEAGFAFNSYTRITENLNWMVGARLDRFTIEVDDHKQSKSSIQTASKPSYATSLSYQPSDNSNIYATWQKNHYINLGFSSNLSKSVLEDNEAILGSKLMELGFKGLYWDNRLSTEFAIYKQLI</sequence>
<dbReference type="Pfam" id="PF07715">
    <property type="entry name" value="Plug"/>
    <property type="match status" value="1"/>
</dbReference>
<keyword evidence="2" id="KW-0813">Transport</keyword>
<dbReference type="SUPFAM" id="SSF56935">
    <property type="entry name" value="Porins"/>
    <property type="match status" value="1"/>
</dbReference>
<dbReference type="InterPro" id="IPR036942">
    <property type="entry name" value="Beta-barrel_TonB_sf"/>
</dbReference>
<feature type="signal peptide" evidence="11">
    <location>
        <begin position="1"/>
        <end position="21"/>
    </location>
</feature>
<keyword evidence="5" id="KW-0812">Transmembrane</keyword>
<dbReference type="GO" id="GO:0015344">
    <property type="term" value="F:siderophore uptake transmembrane transporter activity"/>
    <property type="evidence" value="ECO:0007669"/>
    <property type="project" value="TreeGrafter"/>
</dbReference>
<accession>A0A2S0VPM2</accession>
<dbReference type="OrthoDB" id="127311at2"/>
<dbReference type="KEGG" id="cate:C2869_06065"/>
<dbReference type="InterPro" id="IPR037066">
    <property type="entry name" value="Plug_dom_sf"/>
</dbReference>
<evidence type="ECO:0000256" key="9">
    <source>
        <dbReference type="ARBA" id="ARBA00023136"/>
    </source>
</evidence>
<feature type="domain" description="TonB-dependent receptor plug" evidence="12">
    <location>
        <begin position="58"/>
        <end position="152"/>
    </location>
</feature>
<proteinExistence type="predicted"/>
<protein>
    <recommendedName>
        <fullName evidence="12">TonB-dependent receptor plug domain-containing protein</fullName>
    </recommendedName>
</protein>
<dbReference type="PANTHER" id="PTHR32552">
    <property type="entry name" value="FERRICHROME IRON RECEPTOR-RELATED"/>
    <property type="match status" value="1"/>
</dbReference>
<feature type="chain" id="PRO_5015770802" description="TonB-dependent receptor plug domain-containing protein" evidence="11">
    <location>
        <begin position="22"/>
        <end position="591"/>
    </location>
</feature>
<dbReference type="EMBL" id="CP026604">
    <property type="protein sequence ID" value="AWB66030.1"/>
    <property type="molecule type" value="Genomic_DNA"/>
</dbReference>
<evidence type="ECO:0000256" key="6">
    <source>
        <dbReference type="ARBA" id="ARBA00022729"/>
    </source>
</evidence>
<keyword evidence="4" id="KW-0410">Iron transport</keyword>
<keyword evidence="9" id="KW-0472">Membrane</keyword>
<keyword evidence="3" id="KW-1134">Transmembrane beta strand</keyword>
<keyword evidence="7" id="KW-0408">Iron</keyword>
<comment type="subcellular location">
    <subcellularLocation>
        <location evidence="1">Cell outer membrane</location>
        <topology evidence="1">Multi-pass membrane protein</topology>
    </subcellularLocation>
</comment>
<dbReference type="Gene3D" id="2.40.170.20">
    <property type="entry name" value="TonB-dependent receptor, beta-barrel domain"/>
    <property type="match status" value="1"/>
</dbReference>
<dbReference type="AlphaFoldDB" id="A0A2S0VPM2"/>
<evidence type="ECO:0000313" key="14">
    <source>
        <dbReference type="Proteomes" id="UP000244441"/>
    </source>
</evidence>
<evidence type="ECO:0000313" key="13">
    <source>
        <dbReference type="EMBL" id="AWB66030.1"/>
    </source>
</evidence>
<keyword evidence="10" id="KW-0998">Cell outer membrane</keyword>
<name>A0A2S0VPM2_9ALTE</name>
<evidence type="ECO:0000259" key="12">
    <source>
        <dbReference type="Pfam" id="PF07715"/>
    </source>
</evidence>
<dbReference type="InterPro" id="IPR039426">
    <property type="entry name" value="TonB-dep_rcpt-like"/>
</dbReference>
<keyword evidence="6 11" id="KW-0732">Signal</keyword>
<dbReference type="GO" id="GO:0009279">
    <property type="term" value="C:cell outer membrane"/>
    <property type="evidence" value="ECO:0007669"/>
    <property type="project" value="UniProtKB-SubCell"/>
</dbReference>
<evidence type="ECO:0000256" key="1">
    <source>
        <dbReference type="ARBA" id="ARBA00004571"/>
    </source>
</evidence>
<evidence type="ECO:0000256" key="5">
    <source>
        <dbReference type="ARBA" id="ARBA00022692"/>
    </source>
</evidence>